<accession>A0A840RPV8</accession>
<dbReference type="GO" id="GO:0007155">
    <property type="term" value="P:cell adhesion"/>
    <property type="evidence" value="ECO:0007669"/>
    <property type="project" value="InterPro"/>
</dbReference>
<keyword evidence="3" id="KW-0281">Fimbrium</keyword>
<evidence type="ECO:0000256" key="4">
    <source>
        <dbReference type="SAM" id="Phobius"/>
    </source>
</evidence>
<dbReference type="InterPro" id="IPR001082">
    <property type="entry name" value="Pilin"/>
</dbReference>
<evidence type="ECO:0000256" key="3">
    <source>
        <dbReference type="RuleBase" id="RU000389"/>
    </source>
</evidence>
<evidence type="ECO:0000256" key="1">
    <source>
        <dbReference type="ARBA" id="ARBA00005233"/>
    </source>
</evidence>
<keyword evidence="6" id="KW-1185">Reference proteome</keyword>
<dbReference type="EMBL" id="JACHHQ010000004">
    <property type="protein sequence ID" value="MBB5200417.1"/>
    <property type="molecule type" value="Genomic_DNA"/>
</dbReference>
<dbReference type="Pfam" id="PF00114">
    <property type="entry name" value="Pilin"/>
    <property type="match status" value="1"/>
</dbReference>
<sequence length="163" mass="16936">MKFAQYKRKVQRGFTLIELMIVVAIIGILAAIALPAYQDYTAKAKFAEVVSIASAYKTAVAVCIQLTGGTTGCDLAKNGIPASQQTPNVTEIKVASGMITVIPSSKLNPLSTLVLEPEIGVAAVKWNTGKSGCLRAQEKNGDKGVAVPVLCELVGPAEASSAS</sequence>
<reference evidence="5 6" key="1">
    <citation type="submission" date="2020-08" db="EMBL/GenBank/DDBJ databases">
        <title>Genomic Encyclopedia of Type Strains, Phase IV (KMG-IV): sequencing the most valuable type-strain genomes for metagenomic binning, comparative biology and taxonomic classification.</title>
        <authorList>
            <person name="Goeker M."/>
        </authorList>
    </citation>
    <scope>NUCLEOTIDE SEQUENCE [LARGE SCALE GENOMIC DNA]</scope>
    <source>
        <strain evidence="5 6">DSM 23240</strain>
    </source>
</reference>
<evidence type="ECO:0000256" key="2">
    <source>
        <dbReference type="ARBA" id="ARBA00022481"/>
    </source>
</evidence>
<proteinExistence type="inferred from homology"/>
<keyword evidence="4" id="KW-1133">Transmembrane helix</keyword>
<dbReference type="RefSeq" id="WP_168051775.1">
    <property type="nucleotide sequence ID" value="NZ_JAAOZT010000001.1"/>
</dbReference>
<evidence type="ECO:0000313" key="6">
    <source>
        <dbReference type="Proteomes" id="UP000571084"/>
    </source>
</evidence>
<keyword evidence="4" id="KW-0472">Membrane</keyword>
<dbReference type="Gene3D" id="3.30.700.10">
    <property type="entry name" value="Glycoprotein, Type 4 Pilin"/>
    <property type="match status" value="1"/>
</dbReference>
<dbReference type="Pfam" id="PF07963">
    <property type="entry name" value="N_methyl"/>
    <property type="match status" value="1"/>
</dbReference>
<dbReference type="InterPro" id="IPR012902">
    <property type="entry name" value="N_methyl_site"/>
</dbReference>
<dbReference type="PROSITE" id="PS00409">
    <property type="entry name" value="PROKAR_NTER_METHYL"/>
    <property type="match status" value="1"/>
</dbReference>
<dbReference type="SUPFAM" id="SSF54523">
    <property type="entry name" value="Pili subunits"/>
    <property type="match status" value="1"/>
</dbReference>
<feature type="transmembrane region" description="Helical" evidence="4">
    <location>
        <begin position="12"/>
        <end position="37"/>
    </location>
</feature>
<dbReference type="GO" id="GO:0044096">
    <property type="term" value="C:type IV pilus"/>
    <property type="evidence" value="ECO:0007669"/>
    <property type="project" value="TreeGrafter"/>
</dbReference>
<dbReference type="PANTHER" id="PTHR30093:SF34">
    <property type="entry name" value="PREPILIN PEPTIDASE-DEPENDENT PROTEIN D"/>
    <property type="match status" value="1"/>
</dbReference>
<keyword evidence="4" id="KW-0812">Transmembrane</keyword>
<name>A0A840RPV8_9BURK</name>
<dbReference type="AlphaFoldDB" id="A0A840RPV8"/>
<organism evidence="5 6">
    <name type="scientific">Glaciimonas immobilis</name>
    <dbReference type="NCBI Taxonomy" id="728004"/>
    <lineage>
        <taxon>Bacteria</taxon>
        <taxon>Pseudomonadati</taxon>
        <taxon>Pseudomonadota</taxon>
        <taxon>Betaproteobacteria</taxon>
        <taxon>Burkholderiales</taxon>
        <taxon>Oxalobacteraceae</taxon>
        <taxon>Glaciimonas</taxon>
    </lineage>
</organism>
<comment type="caution">
    <text evidence="5">The sequence shown here is derived from an EMBL/GenBank/DDBJ whole genome shotgun (WGS) entry which is preliminary data.</text>
</comment>
<evidence type="ECO:0000313" key="5">
    <source>
        <dbReference type="EMBL" id="MBB5200417.1"/>
    </source>
</evidence>
<protein>
    <submittedName>
        <fullName evidence="5">Type IV pilus assembly protein PilA</fullName>
    </submittedName>
</protein>
<dbReference type="GO" id="GO:0043107">
    <property type="term" value="P:type IV pilus-dependent motility"/>
    <property type="evidence" value="ECO:0007669"/>
    <property type="project" value="TreeGrafter"/>
</dbReference>
<dbReference type="Proteomes" id="UP000571084">
    <property type="component" value="Unassembled WGS sequence"/>
</dbReference>
<gene>
    <name evidence="5" type="ORF">HNR39_002252</name>
</gene>
<comment type="similarity">
    <text evidence="1 3">Belongs to the N-Me-Phe pilin family.</text>
</comment>
<dbReference type="InterPro" id="IPR045584">
    <property type="entry name" value="Pilin-like"/>
</dbReference>
<dbReference type="PANTHER" id="PTHR30093">
    <property type="entry name" value="GENERAL SECRETION PATHWAY PROTEIN G"/>
    <property type="match status" value="1"/>
</dbReference>
<keyword evidence="2" id="KW-0488">Methylation</keyword>
<dbReference type="NCBIfam" id="TIGR02532">
    <property type="entry name" value="IV_pilin_GFxxxE"/>
    <property type="match status" value="1"/>
</dbReference>